<reference evidence="3" key="1">
    <citation type="submission" date="2010-08" db="EMBL/GenBank/DDBJ databases">
        <authorList>
            <consortium name="Caenorhabditis japonica Sequencing Consortium"/>
            <person name="Wilson R.K."/>
        </authorList>
    </citation>
    <scope>NUCLEOTIDE SEQUENCE [LARGE SCALE GENOMIC DNA]</scope>
    <source>
        <strain evidence="3">DF5081</strain>
    </source>
</reference>
<organism evidence="2 3">
    <name type="scientific">Caenorhabditis japonica</name>
    <dbReference type="NCBI Taxonomy" id="281687"/>
    <lineage>
        <taxon>Eukaryota</taxon>
        <taxon>Metazoa</taxon>
        <taxon>Ecdysozoa</taxon>
        <taxon>Nematoda</taxon>
        <taxon>Chromadorea</taxon>
        <taxon>Rhabditida</taxon>
        <taxon>Rhabditina</taxon>
        <taxon>Rhabditomorpha</taxon>
        <taxon>Rhabditoidea</taxon>
        <taxon>Rhabditidae</taxon>
        <taxon>Peloderinae</taxon>
        <taxon>Caenorhabditis</taxon>
    </lineage>
</organism>
<feature type="signal peptide" evidence="1">
    <location>
        <begin position="1"/>
        <end position="22"/>
    </location>
</feature>
<protein>
    <submittedName>
        <fullName evidence="2">Uncharacterized protein</fullName>
    </submittedName>
</protein>
<keyword evidence="1" id="KW-0732">Signal</keyword>
<evidence type="ECO:0000256" key="1">
    <source>
        <dbReference type="SAM" id="SignalP"/>
    </source>
</evidence>
<dbReference type="AlphaFoldDB" id="A0A8R1E3A0"/>
<dbReference type="EnsemblMetazoa" id="CJA20046.1">
    <property type="protein sequence ID" value="CJA20046.1"/>
    <property type="gene ID" value="WBGene00175617"/>
</dbReference>
<proteinExistence type="predicted"/>
<reference evidence="2" key="2">
    <citation type="submission" date="2022-06" db="UniProtKB">
        <authorList>
            <consortium name="EnsemblMetazoa"/>
        </authorList>
    </citation>
    <scope>IDENTIFICATION</scope>
    <source>
        <strain evidence="2">DF5081</strain>
    </source>
</reference>
<evidence type="ECO:0000313" key="3">
    <source>
        <dbReference type="Proteomes" id="UP000005237"/>
    </source>
</evidence>
<evidence type="ECO:0000313" key="2">
    <source>
        <dbReference type="EnsemblMetazoa" id="CJA20046.1"/>
    </source>
</evidence>
<keyword evidence="3" id="KW-1185">Reference proteome</keyword>
<dbReference type="Proteomes" id="UP000005237">
    <property type="component" value="Unassembled WGS sequence"/>
</dbReference>
<feature type="chain" id="PRO_5035768664" evidence="1">
    <location>
        <begin position="23"/>
        <end position="74"/>
    </location>
</feature>
<accession>A0A8R1E3A0</accession>
<sequence>MLRSFLLMVIVAFAFFGLLVQSQPIQDNMYAFNEGFERESEAPYLMNLLKRTAVFFPNGNHDKMIKAILKSRRY</sequence>
<name>A0A8R1E3A0_CAEJA</name>